<accession>A0A8J5JPZ0</accession>
<dbReference type="GO" id="GO:0005634">
    <property type="term" value="C:nucleus"/>
    <property type="evidence" value="ECO:0007669"/>
    <property type="project" value="TreeGrafter"/>
</dbReference>
<dbReference type="InterPro" id="IPR004875">
    <property type="entry name" value="DDE_SF_endonuclease_dom"/>
</dbReference>
<dbReference type="PANTHER" id="PTHR19303:SF73">
    <property type="entry name" value="PROTEIN PDC2"/>
    <property type="match status" value="1"/>
</dbReference>
<evidence type="ECO:0000259" key="1">
    <source>
        <dbReference type="Pfam" id="PF03184"/>
    </source>
</evidence>
<dbReference type="Pfam" id="PF03184">
    <property type="entry name" value="DDE_1"/>
    <property type="match status" value="1"/>
</dbReference>
<feature type="domain" description="DDE-1" evidence="1">
    <location>
        <begin position="168"/>
        <end position="216"/>
    </location>
</feature>
<name>A0A8J5JPZ0_HOMAM</name>
<evidence type="ECO:0000313" key="3">
    <source>
        <dbReference type="Proteomes" id="UP000747542"/>
    </source>
</evidence>
<proteinExistence type="predicted"/>
<dbReference type="Proteomes" id="UP000747542">
    <property type="component" value="Unassembled WGS sequence"/>
</dbReference>
<protein>
    <submittedName>
        <fullName evidence="2">Tigger transposable element-derived protein 7-like 11</fullName>
    </submittedName>
</protein>
<evidence type="ECO:0000313" key="2">
    <source>
        <dbReference type="EMBL" id="KAG7161910.1"/>
    </source>
</evidence>
<dbReference type="InterPro" id="IPR050863">
    <property type="entry name" value="CenT-Element_Derived"/>
</dbReference>
<reference evidence="2" key="1">
    <citation type="journal article" date="2021" name="Sci. Adv.">
        <title>The American lobster genome reveals insights on longevity, neural, and immune adaptations.</title>
        <authorList>
            <person name="Polinski J.M."/>
            <person name="Zimin A.V."/>
            <person name="Clark K.F."/>
            <person name="Kohn A.B."/>
            <person name="Sadowski N."/>
            <person name="Timp W."/>
            <person name="Ptitsyn A."/>
            <person name="Khanna P."/>
            <person name="Romanova D.Y."/>
            <person name="Williams P."/>
            <person name="Greenwood S.J."/>
            <person name="Moroz L.L."/>
            <person name="Walt D.R."/>
            <person name="Bodnar A.G."/>
        </authorList>
    </citation>
    <scope>NUCLEOTIDE SEQUENCE</scope>
    <source>
        <strain evidence="2">GMGI-L3</strain>
    </source>
</reference>
<dbReference type="PANTHER" id="PTHR19303">
    <property type="entry name" value="TRANSPOSON"/>
    <property type="match status" value="1"/>
</dbReference>
<organism evidence="2 3">
    <name type="scientific">Homarus americanus</name>
    <name type="common">American lobster</name>
    <dbReference type="NCBI Taxonomy" id="6706"/>
    <lineage>
        <taxon>Eukaryota</taxon>
        <taxon>Metazoa</taxon>
        <taxon>Ecdysozoa</taxon>
        <taxon>Arthropoda</taxon>
        <taxon>Crustacea</taxon>
        <taxon>Multicrustacea</taxon>
        <taxon>Malacostraca</taxon>
        <taxon>Eumalacostraca</taxon>
        <taxon>Eucarida</taxon>
        <taxon>Decapoda</taxon>
        <taxon>Pleocyemata</taxon>
        <taxon>Astacidea</taxon>
        <taxon>Nephropoidea</taxon>
        <taxon>Nephropidae</taxon>
        <taxon>Homarus</taxon>
    </lineage>
</organism>
<sequence>KLELIKKLEFGVSVAQVCDDYGVKKQTAKDKLTAFALKYDIDGASAASARKHMKVLKDKELQEAVYMWFVQQHVCEVKIRGEEIAEAANNDGWLWRFRNRHGIRIIKLHGEVGSAQTEEVKPFRQKLNQLVKDEGFMMLMKWLFWRSLPNNTEAFNHEASTPGHKVSKERISALCCATANGMHRLKLAVVGKSMHPQMLKDCMRQLPVIYYHSENALFNRQRTLTNIKKYNIKSVIFNSAALWKDVKTSTLANSCKKLSLDTEPELNFEGFEVTDFHQMLHRGGENNITMEDVDVVGGK</sequence>
<comment type="caution">
    <text evidence="2">The sequence shown here is derived from an EMBL/GenBank/DDBJ whole genome shotgun (WGS) entry which is preliminary data.</text>
</comment>
<dbReference type="AlphaFoldDB" id="A0A8J5JPZ0"/>
<feature type="non-terminal residue" evidence="2">
    <location>
        <position position="1"/>
    </location>
</feature>
<dbReference type="GO" id="GO:0003677">
    <property type="term" value="F:DNA binding"/>
    <property type="evidence" value="ECO:0007669"/>
    <property type="project" value="TreeGrafter"/>
</dbReference>
<keyword evidence="3" id="KW-1185">Reference proteome</keyword>
<dbReference type="EMBL" id="JAHLQT010028706">
    <property type="protein sequence ID" value="KAG7161910.1"/>
    <property type="molecule type" value="Genomic_DNA"/>
</dbReference>
<gene>
    <name evidence="2" type="primary">TIGD7-L11</name>
    <name evidence="2" type="ORF">Hamer_G019924</name>
</gene>